<protein>
    <submittedName>
        <fullName evidence="1">Hydrolase YdeN</fullName>
    </submittedName>
</protein>
<dbReference type="OrthoDB" id="9804993at2"/>
<dbReference type="SUPFAM" id="SSF53474">
    <property type="entry name" value="alpha/beta-Hydrolases"/>
    <property type="match status" value="1"/>
</dbReference>
<keyword evidence="2" id="KW-1185">Reference proteome</keyword>
<dbReference type="AlphaFoldDB" id="A0A5E4PIU4"/>
<reference evidence="1 2" key="1">
    <citation type="submission" date="2019-08" db="EMBL/GenBank/DDBJ databases">
        <authorList>
            <person name="Guy L."/>
        </authorList>
    </citation>
    <scope>NUCLEOTIDE SEQUENCE [LARGE SCALE GENOMIC DNA]</scope>
    <source>
        <strain evidence="1 2">SGT-108</strain>
    </source>
</reference>
<dbReference type="KEGG" id="asip:AQUSIP_15800"/>
<name>A0A5E4PIU4_9COXI</name>
<proteinExistence type="predicted"/>
<organism evidence="1 2">
    <name type="scientific">Aquicella siphonis</name>
    <dbReference type="NCBI Taxonomy" id="254247"/>
    <lineage>
        <taxon>Bacteria</taxon>
        <taxon>Pseudomonadati</taxon>
        <taxon>Pseudomonadota</taxon>
        <taxon>Gammaproteobacteria</taxon>
        <taxon>Legionellales</taxon>
        <taxon>Coxiellaceae</taxon>
        <taxon>Aquicella</taxon>
    </lineage>
</organism>
<dbReference type="PANTHER" id="PTHR15394">
    <property type="entry name" value="SERINE HYDROLASE RBBP9"/>
    <property type="match status" value="1"/>
</dbReference>
<sequence length="191" mass="21823">MPMNKNVIIIHGAYGYPDENWFGWLKSRLSQSGVACLVPQLPTPRQQHLETWMKAFDQTVKACVNQHSILIGHSLGAAFILRWLERQSTRIYAAILVGAFIGKVGDEQFDSINHSFVDLPFDWDRCRRNCSKFICYHGYDDPYVSSSQADEIAFRLEAERYVIMNAGHFNTASGYYQFPHLLNNLEALLGC</sequence>
<dbReference type="InterPro" id="IPR029058">
    <property type="entry name" value="AB_hydrolase_fold"/>
</dbReference>
<dbReference type="EMBL" id="LR699119">
    <property type="protein sequence ID" value="VVC76271.1"/>
    <property type="molecule type" value="Genomic_DNA"/>
</dbReference>
<dbReference type="PANTHER" id="PTHR15394:SF3">
    <property type="entry name" value="SERINE HYDROLASE RBBP9"/>
    <property type="match status" value="1"/>
</dbReference>
<dbReference type="Proteomes" id="UP000324194">
    <property type="component" value="Chromosome 1"/>
</dbReference>
<gene>
    <name evidence="1" type="primary">ydeN</name>
    <name evidence="1" type="ORF">AQUSIP_15800</name>
</gene>
<dbReference type="GO" id="GO:0016787">
    <property type="term" value="F:hydrolase activity"/>
    <property type="evidence" value="ECO:0007669"/>
    <property type="project" value="UniProtKB-KW"/>
</dbReference>
<keyword evidence="1" id="KW-0378">Hydrolase</keyword>
<accession>A0A5E4PIU4</accession>
<evidence type="ECO:0000313" key="1">
    <source>
        <dbReference type="EMBL" id="VVC76271.1"/>
    </source>
</evidence>
<dbReference type="InterPro" id="IPR010662">
    <property type="entry name" value="RBBP9/YdeN"/>
</dbReference>
<evidence type="ECO:0000313" key="2">
    <source>
        <dbReference type="Proteomes" id="UP000324194"/>
    </source>
</evidence>
<dbReference type="Gene3D" id="3.40.50.1820">
    <property type="entry name" value="alpha/beta hydrolase"/>
    <property type="match status" value="1"/>
</dbReference>
<dbReference type="Pfam" id="PF06821">
    <property type="entry name" value="Ser_hydrolase"/>
    <property type="match status" value="1"/>
</dbReference>